<accession>A0A8H3WCD8</accession>
<dbReference type="EMBL" id="WOWK01000037">
    <property type="protein sequence ID" value="KAF0325408.1"/>
    <property type="molecule type" value="Genomic_DNA"/>
</dbReference>
<gene>
    <name evidence="1" type="ORF">GQ607_007442</name>
</gene>
<dbReference type="AlphaFoldDB" id="A0A8H3WCD8"/>
<evidence type="ECO:0000313" key="2">
    <source>
        <dbReference type="Proteomes" id="UP000434172"/>
    </source>
</evidence>
<name>A0A8H3WCD8_9PEZI</name>
<keyword evidence="2" id="KW-1185">Reference proteome</keyword>
<protein>
    <submittedName>
        <fullName evidence="1">Uncharacterized protein</fullName>
    </submittedName>
</protein>
<sequence>MNHFPCPISAPVFGPVLHCIFNPWRERLCVSPFLVLVLLLSFGLVDIEPWVLSDTHILSHIASSSLCQSPVLVCHPCIKRLGNNEVMRKRWTRWAPETHDLINENSLHPTLAAPWFAPCRANDCVSKILQRQAMG</sequence>
<evidence type="ECO:0000313" key="1">
    <source>
        <dbReference type="EMBL" id="KAF0325408.1"/>
    </source>
</evidence>
<proteinExistence type="predicted"/>
<organism evidence="1 2">
    <name type="scientific">Colletotrichum asianum</name>
    <dbReference type="NCBI Taxonomy" id="702518"/>
    <lineage>
        <taxon>Eukaryota</taxon>
        <taxon>Fungi</taxon>
        <taxon>Dikarya</taxon>
        <taxon>Ascomycota</taxon>
        <taxon>Pezizomycotina</taxon>
        <taxon>Sordariomycetes</taxon>
        <taxon>Hypocreomycetidae</taxon>
        <taxon>Glomerellales</taxon>
        <taxon>Glomerellaceae</taxon>
        <taxon>Colletotrichum</taxon>
        <taxon>Colletotrichum gloeosporioides species complex</taxon>
    </lineage>
</organism>
<dbReference type="Proteomes" id="UP000434172">
    <property type="component" value="Unassembled WGS sequence"/>
</dbReference>
<reference evidence="1 2" key="1">
    <citation type="submission" date="2019-12" db="EMBL/GenBank/DDBJ databases">
        <title>A genome sequence resource for the geographically widespread anthracnose pathogen Colletotrichum asianum.</title>
        <authorList>
            <person name="Meng Y."/>
        </authorList>
    </citation>
    <scope>NUCLEOTIDE SEQUENCE [LARGE SCALE GENOMIC DNA]</scope>
    <source>
        <strain evidence="1 2">ICMP 18580</strain>
    </source>
</reference>
<comment type="caution">
    <text evidence="1">The sequence shown here is derived from an EMBL/GenBank/DDBJ whole genome shotgun (WGS) entry which is preliminary data.</text>
</comment>